<evidence type="ECO:0000256" key="1">
    <source>
        <dbReference type="SAM" id="MobiDB-lite"/>
    </source>
</evidence>
<evidence type="ECO:0000313" key="4">
    <source>
        <dbReference type="Proteomes" id="UP000287233"/>
    </source>
</evidence>
<evidence type="ECO:0000259" key="2">
    <source>
        <dbReference type="Pfam" id="PF15919"/>
    </source>
</evidence>
<dbReference type="AlphaFoldDB" id="A0A410FTH3"/>
<dbReference type="PANTHER" id="PTHR34504:SF4">
    <property type="entry name" value="ANTITOXIN HICB"/>
    <property type="match status" value="1"/>
</dbReference>
<dbReference type="InterPro" id="IPR035069">
    <property type="entry name" value="TTHA1013/TTHA0281-like"/>
</dbReference>
<dbReference type="Proteomes" id="UP000287233">
    <property type="component" value="Chromosome"/>
</dbReference>
<dbReference type="InterPro" id="IPR031807">
    <property type="entry name" value="HicB-like"/>
</dbReference>
<dbReference type="PANTHER" id="PTHR34504">
    <property type="entry name" value="ANTITOXIN HICB"/>
    <property type="match status" value="1"/>
</dbReference>
<dbReference type="Gene3D" id="3.30.160.250">
    <property type="match status" value="1"/>
</dbReference>
<evidence type="ECO:0000313" key="3">
    <source>
        <dbReference type="EMBL" id="QAA76387.1"/>
    </source>
</evidence>
<proteinExistence type="predicted"/>
<reference evidence="4" key="1">
    <citation type="submission" date="2018-12" db="EMBL/GenBank/DDBJ databases">
        <title>Complete genome sequence of an uncultured bacterium of the candidate phylum Bipolaricaulota.</title>
        <authorList>
            <person name="Kadnikov V.V."/>
            <person name="Mardanov A.V."/>
            <person name="Beletsky A.V."/>
            <person name="Frank Y.A."/>
            <person name="Karnachuk O.V."/>
            <person name="Ravin N.V."/>
        </authorList>
    </citation>
    <scope>NUCLEOTIDE SEQUENCE [LARGE SCALE GENOMIC DNA]</scope>
</reference>
<gene>
    <name evidence="3" type="ORF">BIP78_0621</name>
</gene>
<dbReference type="EMBL" id="CP034928">
    <property type="protein sequence ID" value="QAA76387.1"/>
    <property type="molecule type" value="Genomic_DNA"/>
</dbReference>
<accession>A0A410FTH3</accession>
<dbReference type="Pfam" id="PF15919">
    <property type="entry name" value="HicB_lk_antitox"/>
    <property type="match status" value="1"/>
</dbReference>
<sequence length="87" mass="9422">MLRLEGMVQVTFRVRVVLEPDEGGFHASCPALRGCHSWGATRDEALVNIREAAAAYIESMPAHGDPIPVEGPEHLPSTQEEALTVTV</sequence>
<feature type="compositionally biased region" description="Polar residues" evidence="1">
    <location>
        <begin position="76"/>
        <end position="87"/>
    </location>
</feature>
<organism evidence="3 4">
    <name type="scientific">Bipolaricaulis sibiricus</name>
    <dbReference type="NCBI Taxonomy" id="2501609"/>
    <lineage>
        <taxon>Bacteria</taxon>
        <taxon>Candidatus Bipolaricaulota</taxon>
        <taxon>Candidatus Bipolaricaulia</taxon>
        <taxon>Candidatus Bipolaricaulales</taxon>
        <taxon>Candidatus Bipolaricaulaceae</taxon>
        <taxon>Candidatus Bipolaricaulis</taxon>
    </lineage>
</organism>
<dbReference type="InterPro" id="IPR051404">
    <property type="entry name" value="TA_system_antitoxin"/>
</dbReference>
<dbReference type="KEGG" id="bih:BIP78_0621"/>
<name>A0A410FTH3_BIPS1</name>
<feature type="region of interest" description="Disordered" evidence="1">
    <location>
        <begin position="63"/>
        <end position="87"/>
    </location>
</feature>
<feature type="domain" description="HicB-like antitoxin of toxin-antitoxin system" evidence="2">
    <location>
        <begin position="16"/>
        <end position="69"/>
    </location>
</feature>
<dbReference type="SUPFAM" id="SSF143100">
    <property type="entry name" value="TTHA1013/TTHA0281-like"/>
    <property type="match status" value="1"/>
</dbReference>
<protein>
    <recommendedName>
        <fullName evidence="2">HicB-like antitoxin of toxin-antitoxin system domain-containing protein</fullName>
    </recommendedName>
</protein>